<name>A0ABR2J145_9EUKA</name>
<organism evidence="1 2">
    <name type="scientific">Tritrichomonas musculus</name>
    <dbReference type="NCBI Taxonomy" id="1915356"/>
    <lineage>
        <taxon>Eukaryota</taxon>
        <taxon>Metamonada</taxon>
        <taxon>Parabasalia</taxon>
        <taxon>Tritrichomonadida</taxon>
        <taxon>Tritrichomonadidae</taxon>
        <taxon>Tritrichomonas</taxon>
    </lineage>
</organism>
<dbReference type="Proteomes" id="UP001470230">
    <property type="component" value="Unassembled WGS sequence"/>
</dbReference>
<evidence type="ECO:0000313" key="2">
    <source>
        <dbReference type="Proteomes" id="UP001470230"/>
    </source>
</evidence>
<comment type="caution">
    <text evidence="1">The sequence shown here is derived from an EMBL/GenBank/DDBJ whole genome shotgun (WGS) entry which is preliminary data.</text>
</comment>
<accession>A0ABR2J145</accession>
<gene>
    <name evidence="1" type="ORF">M9Y10_009121</name>
</gene>
<sequence>MAQLELGLLLHLNDLKRILISLGDIENLSFNLKQNIVNLLETILLKTDENTVEWIWENNELIDSIIGLFDIDKNNHNHFIIALDYDIVHQIKTNKFSYFHDIISE</sequence>
<reference evidence="1 2" key="1">
    <citation type="submission" date="2024-04" db="EMBL/GenBank/DDBJ databases">
        <title>Tritrichomonas musculus Genome.</title>
        <authorList>
            <person name="Alves-Ferreira E."/>
            <person name="Grigg M."/>
            <person name="Lorenzi H."/>
            <person name="Galac M."/>
        </authorList>
    </citation>
    <scope>NUCLEOTIDE SEQUENCE [LARGE SCALE GENOMIC DNA]</scope>
    <source>
        <strain evidence="1 2">EAF2021</strain>
    </source>
</reference>
<evidence type="ECO:0000313" key="1">
    <source>
        <dbReference type="EMBL" id="KAK8871208.1"/>
    </source>
</evidence>
<keyword evidence="2" id="KW-1185">Reference proteome</keyword>
<dbReference type="EMBL" id="JAPFFF010000014">
    <property type="protein sequence ID" value="KAK8871208.1"/>
    <property type="molecule type" value="Genomic_DNA"/>
</dbReference>
<proteinExistence type="predicted"/>
<protein>
    <submittedName>
        <fullName evidence="1">Uncharacterized protein</fullName>
    </submittedName>
</protein>